<evidence type="ECO:0000313" key="2">
    <source>
        <dbReference type="Proteomes" id="UP001476798"/>
    </source>
</evidence>
<evidence type="ECO:0000313" key="1">
    <source>
        <dbReference type="EMBL" id="MEQ2163700.1"/>
    </source>
</evidence>
<organism evidence="1 2">
    <name type="scientific">Goodea atripinnis</name>
    <dbReference type="NCBI Taxonomy" id="208336"/>
    <lineage>
        <taxon>Eukaryota</taxon>
        <taxon>Metazoa</taxon>
        <taxon>Chordata</taxon>
        <taxon>Craniata</taxon>
        <taxon>Vertebrata</taxon>
        <taxon>Euteleostomi</taxon>
        <taxon>Actinopterygii</taxon>
        <taxon>Neopterygii</taxon>
        <taxon>Teleostei</taxon>
        <taxon>Neoteleostei</taxon>
        <taxon>Acanthomorphata</taxon>
        <taxon>Ovalentaria</taxon>
        <taxon>Atherinomorphae</taxon>
        <taxon>Cyprinodontiformes</taxon>
        <taxon>Goodeidae</taxon>
        <taxon>Goodea</taxon>
    </lineage>
</organism>
<proteinExistence type="predicted"/>
<keyword evidence="2" id="KW-1185">Reference proteome</keyword>
<protein>
    <submittedName>
        <fullName evidence="1">Uncharacterized protein</fullName>
    </submittedName>
</protein>
<dbReference type="EMBL" id="JAHRIO010016507">
    <property type="protein sequence ID" value="MEQ2163700.1"/>
    <property type="molecule type" value="Genomic_DNA"/>
</dbReference>
<accession>A0ABV0MX48</accession>
<dbReference type="Proteomes" id="UP001476798">
    <property type="component" value="Unassembled WGS sequence"/>
</dbReference>
<comment type="caution">
    <text evidence="1">The sequence shown here is derived from an EMBL/GenBank/DDBJ whole genome shotgun (WGS) entry which is preliminary data.</text>
</comment>
<reference evidence="1 2" key="1">
    <citation type="submission" date="2021-06" db="EMBL/GenBank/DDBJ databases">
        <authorList>
            <person name="Palmer J.M."/>
        </authorList>
    </citation>
    <scope>NUCLEOTIDE SEQUENCE [LARGE SCALE GENOMIC DNA]</scope>
    <source>
        <strain evidence="1 2">GA_2019</strain>
        <tissue evidence="1">Muscle</tissue>
    </source>
</reference>
<gene>
    <name evidence="1" type="ORF">GOODEAATRI_032959</name>
</gene>
<name>A0ABV0MX48_9TELE</name>
<sequence length="105" mass="11597">MSGLLLCTEIAECILLQPYSHRLHGKQKHAAIITLHLNDLATGKKPAAKLCLDYQELQAERFNCSVEGLRTLRRIHQAAGMSPVATSAELVQNVQQPDCGHLLKQ</sequence>